<name>A0A1C4V7S3_9ACTN</name>
<sequence length="502" mass="54456">MTAMLGPAWTVKPDTPDDTGRQPLAVETVIGAHAAALLPGVITTTPHARYLALHARLAVEAQHRGWTSKADLGRFHALVRRAEVVLGAVSVAHGDADDGHWLRAGSFGVHGVNTIRPELHRQQTIDVGRTADVYSRVRGGYLQTYSGIEAVLGLTDGARIPAPGPAADVERLAALDEALNVAERDKPLSVADLDALRHLCVCAVGDAPDGACVRGAYFAGSGGSGAVGAHRRSATLLVGALTEEHVDGESVDMAMDRWCCFRRGLSDLVGEDVHAHALVWRGALLRNWSVWAWRLIWARLVSPLSSTGTLEHAVAEFVRTLPNATVREVLIDGLPSVVDDIGTPLPVEHDLYDEVPDDGDWTVLGMLQLLAVGARRLEHLDPAARRAFADEASDDLGPGYVASWLTRNADRRLAEAVADLAKELFHRAESVSRQKMQWTRYGLRLPTRLRRVGDQWRLEGREGRGAVSLRLPTFTNVMQQLGVLGYDGTIWHPGRYAVEVTS</sequence>
<reference evidence="3" key="1">
    <citation type="submission" date="2016-06" db="EMBL/GenBank/DDBJ databases">
        <authorList>
            <person name="Varghese N."/>
            <person name="Submissions Spin"/>
        </authorList>
    </citation>
    <scope>NUCLEOTIDE SEQUENCE [LARGE SCALE GENOMIC DNA]</scope>
    <source>
        <strain evidence="3">DSM 43168</strain>
    </source>
</reference>
<organism evidence="2 3">
    <name type="scientific">Micromonospora carbonacea</name>
    <dbReference type="NCBI Taxonomy" id="47853"/>
    <lineage>
        <taxon>Bacteria</taxon>
        <taxon>Bacillati</taxon>
        <taxon>Actinomycetota</taxon>
        <taxon>Actinomycetes</taxon>
        <taxon>Micromonosporales</taxon>
        <taxon>Micromonosporaceae</taxon>
        <taxon>Micromonospora</taxon>
    </lineage>
</organism>
<protein>
    <submittedName>
        <fullName evidence="2">Uncharacterized protein</fullName>
    </submittedName>
</protein>
<evidence type="ECO:0000313" key="3">
    <source>
        <dbReference type="Proteomes" id="UP000183585"/>
    </source>
</evidence>
<gene>
    <name evidence="2" type="ORF">GA0070563_10286</name>
</gene>
<accession>A0A1C4V7S3</accession>
<proteinExistence type="predicted"/>
<dbReference type="Proteomes" id="UP000183585">
    <property type="component" value="Unassembled WGS sequence"/>
</dbReference>
<evidence type="ECO:0000256" key="1">
    <source>
        <dbReference type="SAM" id="MobiDB-lite"/>
    </source>
</evidence>
<keyword evidence="3" id="KW-1185">Reference proteome</keyword>
<feature type="region of interest" description="Disordered" evidence="1">
    <location>
        <begin position="1"/>
        <end position="20"/>
    </location>
</feature>
<dbReference type="EMBL" id="FMCT01000002">
    <property type="protein sequence ID" value="SCE79839.1"/>
    <property type="molecule type" value="Genomic_DNA"/>
</dbReference>
<evidence type="ECO:0000313" key="2">
    <source>
        <dbReference type="EMBL" id="SCE79839.1"/>
    </source>
</evidence>
<dbReference type="AlphaFoldDB" id="A0A1C4V7S3"/>